<sequence>MDAVLGSWKLKQGTQKNLDVFFKAVGIPDAAAEMYSKREVLLTFTKDGDKYTLTEVINNDPNKKSASYTVQMGKEIETIDIDDTPLKLKVQWDGSKFQETYLYPQLSPILTQREVAASLMKVAKTANGVTATEEWEKY</sequence>
<dbReference type="OrthoDB" id="6118769at2759"/>
<accession>A0A433TGK7</accession>
<dbReference type="InterPro" id="IPR012674">
    <property type="entry name" value="Calycin"/>
</dbReference>
<evidence type="ECO:0008006" key="3">
    <source>
        <dbReference type="Google" id="ProtNLM"/>
    </source>
</evidence>
<keyword evidence="2" id="KW-1185">Reference proteome</keyword>
<dbReference type="CDD" id="cd00742">
    <property type="entry name" value="FABP"/>
    <property type="match status" value="1"/>
</dbReference>
<dbReference type="SUPFAM" id="SSF50814">
    <property type="entry name" value="Lipocalins"/>
    <property type="match status" value="1"/>
</dbReference>
<name>A0A433TGK7_ELYCH</name>
<dbReference type="EMBL" id="RQTK01000377">
    <property type="protein sequence ID" value="RUS80700.1"/>
    <property type="molecule type" value="Genomic_DNA"/>
</dbReference>
<dbReference type="Gene3D" id="2.40.128.20">
    <property type="match status" value="1"/>
</dbReference>
<organism evidence="1 2">
    <name type="scientific">Elysia chlorotica</name>
    <name type="common">Eastern emerald elysia</name>
    <name type="synonym">Sea slug</name>
    <dbReference type="NCBI Taxonomy" id="188477"/>
    <lineage>
        <taxon>Eukaryota</taxon>
        <taxon>Metazoa</taxon>
        <taxon>Spiralia</taxon>
        <taxon>Lophotrochozoa</taxon>
        <taxon>Mollusca</taxon>
        <taxon>Gastropoda</taxon>
        <taxon>Heterobranchia</taxon>
        <taxon>Euthyneura</taxon>
        <taxon>Panpulmonata</taxon>
        <taxon>Sacoglossa</taxon>
        <taxon>Placobranchoidea</taxon>
        <taxon>Plakobranchidae</taxon>
        <taxon>Elysia</taxon>
    </lineage>
</organism>
<reference evidence="1 2" key="1">
    <citation type="submission" date="2019-01" db="EMBL/GenBank/DDBJ databases">
        <title>A draft genome assembly of the solar-powered sea slug Elysia chlorotica.</title>
        <authorList>
            <person name="Cai H."/>
            <person name="Li Q."/>
            <person name="Fang X."/>
            <person name="Li J."/>
            <person name="Curtis N.E."/>
            <person name="Altenburger A."/>
            <person name="Shibata T."/>
            <person name="Feng M."/>
            <person name="Maeda T."/>
            <person name="Schwartz J.A."/>
            <person name="Shigenobu S."/>
            <person name="Lundholm N."/>
            <person name="Nishiyama T."/>
            <person name="Yang H."/>
            <person name="Hasebe M."/>
            <person name="Li S."/>
            <person name="Pierce S.K."/>
            <person name="Wang J."/>
        </authorList>
    </citation>
    <scope>NUCLEOTIDE SEQUENCE [LARGE SCALE GENOMIC DNA]</scope>
    <source>
        <strain evidence="1">EC2010</strain>
        <tissue evidence="1">Whole organism of an adult</tissue>
    </source>
</reference>
<dbReference type="GO" id="GO:0008289">
    <property type="term" value="F:lipid binding"/>
    <property type="evidence" value="ECO:0007669"/>
    <property type="project" value="UniProtKB-KW"/>
</dbReference>
<gene>
    <name evidence="1" type="ORF">EGW08_011523</name>
</gene>
<protein>
    <recommendedName>
        <fullName evidence="3">Lipocalin/cytosolic fatty-acid binding domain-containing protein</fullName>
    </recommendedName>
</protein>
<evidence type="ECO:0000313" key="2">
    <source>
        <dbReference type="Proteomes" id="UP000271974"/>
    </source>
</evidence>
<dbReference type="Proteomes" id="UP000271974">
    <property type="component" value="Unassembled WGS sequence"/>
</dbReference>
<proteinExistence type="predicted"/>
<dbReference type="AlphaFoldDB" id="A0A433TGK7"/>
<evidence type="ECO:0000313" key="1">
    <source>
        <dbReference type="EMBL" id="RUS80700.1"/>
    </source>
</evidence>
<comment type="caution">
    <text evidence="1">The sequence shown here is derived from an EMBL/GenBank/DDBJ whole genome shotgun (WGS) entry which is preliminary data.</text>
</comment>